<dbReference type="InterPro" id="IPR029045">
    <property type="entry name" value="ClpP/crotonase-like_dom_sf"/>
</dbReference>
<dbReference type="RefSeq" id="WP_087862272.1">
    <property type="nucleotide sequence ID" value="NZ_LT859958.1"/>
</dbReference>
<dbReference type="Pfam" id="PF01957">
    <property type="entry name" value="NfeD"/>
    <property type="match status" value="1"/>
</dbReference>
<proteinExistence type="predicted"/>
<keyword evidence="11" id="KW-1185">Reference proteome</keyword>
<dbReference type="Pfam" id="PF25145">
    <property type="entry name" value="NfeD1b_N"/>
    <property type="match status" value="1"/>
</dbReference>
<evidence type="ECO:0000256" key="1">
    <source>
        <dbReference type="ARBA" id="ARBA00004141"/>
    </source>
</evidence>
<evidence type="ECO:0000256" key="4">
    <source>
        <dbReference type="ARBA" id="ARBA00023136"/>
    </source>
</evidence>
<gene>
    <name evidence="10" type="ORF">CFX1CAM_1364</name>
</gene>
<accession>A0A1Y6K772</accession>
<dbReference type="InterPro" id="IPR052165">
    <property type="entry name" value="Membrane_assoc_protease"/>
</dbReference>
<dbReference type="Pfam" id="PF24961">
    <property type="entry name" value="NfeD_membrane"/>
    <property type="match status" value="1"/>
</dbReference>
<dbReference type="InterPro" id="IPR002810">
    <property type="entry name" value="NfeD-like_C"/>
</dbReference>
<evidence type="ECO:0000256" key="6">
    <source>
        <dbReference type="SAM" id="SignalP"/>
    </source>
</evidence>
<dbReference type="GO" id="GO:0016020">
    <property type="term" value="C:membrane"/>
    <property type="evidence" value="ECO:0007669"/>
    <property type="project" value="UniProtKB-SubCell"/>
</dbReference>
<evidence type="ECO:0000256" key="3">
    <source>
        <dbReference type="ARBA" id="ARBA00022989"/>
    </source>
</evidence>
<evidence type="ECO:0000256" key="2">
    <source>
        <dbReference type="ARBA" id="ARBA00022692"/>
    </source>
</evidence>
<dbReference type="EMBL" id="LT859958">
    <property type="protein sequence ID" value="SMX54429.1"/>
    <property type="molecule type" value="Genomic_DNA"/>
</dbReference>
<feature type="signal peptide" evidence="6">
    <location>
        <begin position="1"/>
        <end position="25"/>
    </location>
</feature>
<keyword evidence="3 5" id="KW-1133">Transmembrane helix</keyword>
<dbReference type="AlphaFoldDB" id="A0A1Y6K772"/>
<sequence length="437" mass="46921">MRPLKILIVSLLILSLLGSAQPAQAANNQSIVIQLDINGVINPFSSRYLERGLDLAQRSGAELVLVTLDTPGGLEASMREMVQAILGSPVPVVVYVTPAGARATSAGLFILQAGDVADMAPATHVGAATPVAMRGEMDEVMSEKSISDVSALLRGLAESRGRNVEWAESAVRESSSLTAREAVETNVIEILANDIYDLLEQLDGMIVRGEKLDLSAPVVQKLGMNWIERFYHVITEPNIAYLLLSLGTIFLLVELSNPGLSFAGIGAALFFIIGFMALGSLPVNWAAVGLLVISVILFVVALLTDTEIVVTAVGLIPFILGSLLLFKPFRPKSPIIPEVRVNIWLILFMALFIVFFSLIILRAILTALKRKPQMGAQRFVGEKAYALTDLSPDGKVMIQHQNWSATSIGGNVRKGQEVLVVSVSGVRLMVSPVDESG</sequence>
<feature type="chain" id="PRO_5013029075" evidence="6">
    <location>
        <begin position="26"/>
        <end position="437"/>
    </location>
</feature>
<reference evidence="11" key="1">
    <citation type="submission" date="2017-05" db="EMBL/GenBank/DDBJ databases">
        <authorList>
            <person name="Kirkegaard R."/>
            <person name="Mcilroy J S."/>
        </authorList>
    </citation>
    <scope>NUCLEOTIDE SEQUENCE [LARGE SCALE GENOMIC DNA]</scope>
</reference>
<dbReference type="Gene3D" id="2.40.50.140">
    <property type="entry name" value="Nucleic acid-binding proteins"/>
    <property type="match status" value="1"/>
</dbReference>
<feature type="transmembrane region" description="Helical" evidence="5">
    <location>
        <begin position="341"/>
        <end position="365"/>
    </location>
</feature>
<dbReference type="CDD" id="cd07020">
    <property type="entry name" value="Clp_protease_NfeD_1"/>
    <property type="match status" value="1"/>
</dbReference>
<keyword evidence="10" id="KW-0645">Protease</keyword>
<feature type="domain" description="NfeD integral membrane" evidence="8">
    <location>
        <begin position="238"/>
        <end position="356"/>
    </location>
</feature>
<dbReference type="KEGG" id="abat:CFX1CAM_1364"/>
<dbReference type="GO" id="GO:0008233">
    <property type="term" value="F:peptidase activity"/>
    <property type="evidence" value="ECO:0007669"/>
    <property type="project" value="UniProtKB-KW"/>
</dbReference>
<dbReference type="InterPro" id="IPR056738">
    <property type="entry name" value="NfeD1b_N"/>
</dbReference>
<dbReference type="PANTHER" id="PTHR33507:SF4">
    <property type="entry name" value="NODULATION COMPETITIVENESS PROTEIN NFED"/>
    <property type="match status" value="1"/>
</dbReference>
<dbReference type="Proteomes" id="UP000195514">
    <property type="component" value="Chromosome I"/>
</dbReference>
<keyword evidence="4 5" id="KW-0472">Membrane</keyword>
<dbReference type="SUPFAM" id="SSF141322">
    <property type="entry name" value="NfeD domain-like"/>
    <property type="match status" value="1"/>
</dbReference>
<name>A0A1Y6K772_9CHLR</name>
<evidence type="ECO:0000259" key="7">
    <source>
        <dbReference type="Pfam" id="PF01957"/>
    </source>
</evidence>
<evidence type="ECO:0000313" key="10">
    <source>
        <dbReference type="EMBL" id="SMX54429.1"/>
    </source>
</evidence>
<dbReference type="PANTHER" id="PTHR33507">
    <property type="entry name" value="INNER MEMBRANE PROTEIN YBBJ"/>
    <property type="match status" value="1"/>
</dbReference>
<comment type="subcellular location">
    <subcellularLocation>
        <location evidence="1">Membrane</location>
        <topology evidence="1">Multi-pass membrane protein</topology>
    </subcellularLocation>
</comment>
<dbReference type="GO" id="GO:0006508">
    <property type="term" value="P:proteolysis"/>
    <property type="evidence" value="ECO:0007669"/>
    <property type="project" value="UniProtKB-KW"/>
</dbReference>
<evidence type="ECO:0000259" key="8">
    <source>
        <dbReference type="Pfam" id="PF24961"/>
    </source>
</evidence>
<feature type="transmembrane region" description="Helical" evidence="5">
    <location>
        <begin position="230"/>
        <end position="253"/>
    </location>
</feature>
<dbReference type="OrthoDB" id="9806253at2"/>
<evidence type="ECO:0000256" key="5">
    <source>
        <dbReference type="SAM" id="Phobius"/>
    </source>
</evidence>
<feature type="transmembrane region" description="Helical" evidence="5">
    <location>
        <begin position="308"/>
        <end position="329"/>
    </location>
</feature>
<organism evidence="10 11">
    <name type="scientific">Candidatus Brevifilum fermentans</name>
    <dbReference type="NCBI Taxonomy" id="1986204"/>
    <lineage>
        <taxon>Bacteria</taxon>
        <taxon>Bacillati</taxon>
        <taxon>Chloroflexota</taxon>
        <taxon>Anaerolineae</taxon>
        <taxon>Anaerolineales</taxon>
        <taxon>Anaerolineaceae</taxon>
        <taxon>Candidatus Brevifilum</taxon>
    </lineage>
</organism>
<protein>
    <submittedName>
        <fullName evidence="10">Putative protease/transporter</fullName>
    </submittedName>
</protein>
<keyword evidence="10" id="KW-0378">Hydrolase</keyword>
<evidence type="ECO:0000313" key="11">
    <source>
        <dbReference type="Proteomes" id="UP000195514"/>
    </source>
</evidence>
<keyword evidence="2 5" id="KW-0812">Transmembrane</keyword>
<dbReference type="InterPro" id="IPR056739">
    <property type="entry name" value="NfeD_membrane"/>
</dbReference>
<evidence type="ECO:0000259" key="9">
    <source>
        <dbReference type="Pfam" id="PF25145"/>
    </source>
</evidence>
<feature type="domain" description="NfeD1b N-terminal" evidence="9">
    <location>
        <begin position="37"/>
        <end position="192"/>
    </location>
</feature>
<feature type="transmembrane region" description="Helical" evidence="5">
    <location>
        <begin position="260"/>
        <end position="279"/>
    </location>
</feature>
<feature type="domain" description="NfeD-like C-terminal" evidence="7">
    <location>
        <begin position="377"/>
        <end position="432"/>
    </location>
</feature>
<dbReference type="InterPro" id="IPR012340">
    <property type="entry name" value="NA-bd_OB-fold"/>
</dbReference>
<feature type="transmembrane region" description="Helical" evidence="5">
    <location>
        <begin position="285"/>
        <end position="303"/>
    </location>
</feature>
<dbReference type="SUPFAM" id="SSF52096">
    <property type="entry name" value="ClpP/crotonase"/>
    <property type="match status" value="1"/>
</dbReference>
<dbReference type="Gene3D" id="3.90.226.10">
    <property type="entry name" value="2-enoyl-CoA Hydratase, Chain A, domain 1"/>
    <property type="match status" value="1"/>
</dbReference>
<keyword evidence="6" id="KW-0732">Signal</keyword>